<name>A0AA39G8A5_MICHY</name>
<keyword evidence="19" id="KW-1185">Reference proteome</keyword>
<keyword evidence="17" id="KW-0812">Transmembrane</keyword>
<evidence type="ECO:0000256" key="17">
    <source>
        <dbReference type="SAM" id="Phobius"/>
    </source>
</evidence>
<evidence type="ECO:0000256" key="2">
    <source>
        <dbReference type="ARBA" id="ARBA00003690"/>
    </source>
</evidence>
<keyword evidence="6 14" id="KW-0349">Heme</keyword>
<dbReference type="InterPro" id="IPR036396">
    <property type="entry name" value="Cyt_P450_sf"/>
</dbReference>
<comment type="cofactor">
    <cofactor evidence="1 14">
        <name>heme</name>
        <dbReference type="ChEBI" id="CHEBI:30413"/>
    </cofactor>
</comment>
<dbReference type="GO" id="GO:0005789">
    <property type="term" value="C:endoplasmic reticulum membrane"/>
    <property type="evidence" value="ECO:0007669"/>
    <property type="project" value="UniProtKB-SubCell"/>
</dbReference>
<comment type="subcellular location">
    <subcellularLocation>
        <location evidence="4">Endoplasmic reticulum membrane</location>
        <topology evidence="4">Peripheral membrane protein</topology>
    </subcellularLocation>
    <subcellularLocation>
        <location evidence="3">Microsome membrane</location>
        <topology evidence="3">Peripheral membrane protein</topology>
    </subcellularLocation>
</comment>
<accession>A0AA39G8A5</accession>
<feature type="transmembrane region" description="Helical" evidence="17">
    <location>
        <begin position="6"/>
        <end position="25"/>
    </location>
</feature>
<organism evidence="18 19">
    <name type="scientific">Microctonus hyperodae</name>
    <name type="common">Parasitoid wasp</name>
    <dbReference type="NCBI Taxonomy" id="165561"/>
    <lineage>
        <taxon>Eukaryota</taxon>
        <taxon>Metazoa</taxon>
        <taxon>Ecdysozoa</taxon>
        <taxon>Arthropoda</taxon>
        <taxon>Hexapoda</taxon>
        <taxon>Insecta</taxon>
        <taxon>Pterygota</taxon>
        <taxon>Neoptera</taxon>
        <taxon>Endopterygota</taxon>
        <taxon>Hymenoptera</taxon>
        <taxon>Apocrita</taxon>
        <taxon>Ichneumonoidea</taxon>
        <taxon>Braconidae</taxon>
        <taxon>Euphorinae</taxon>
        <taxon>Microctonus</taxon>
    </lineage>
</organism>
<dbReference type="InterPro" id="IPR002401">
    <property type="entry name" value="Cyt_P450_E_grp-I"/>
</dbReference>
<dbReference type="AlphaFoldDB" id="A0AA39G8A5"/>
<dbReference type="InterPro" id="IPR050196">
    <property type="entry name" value="Cytochrome_P450_Monoox"/>
</dbReference>
<dbReference type="Pfam" id="PF00067">
    <property type="entry name" value="p450"/>
    <property type="match status" value="1"/>
</dbReference>
<feature type="region of interest" description="Disordered" evidence="16">
    <location>
        <begin position="271"/>
        <end position="290"/>
    </location>
</feature>
<evidence type="ECO:0000256" key="13">
    <source>
        <dbReference type="ARBA" id="ARBA00023136"/>
    </source>
</evidence>
<evidence type="ECO:0000256" key="15">
    <source>
        <dbReference type="RuleBase" id="RU000461"/>
    </source>
</evidence>
<reference evidence="18" key="1">
    <citation type="journal article" date="2023" name="bioRxiv">
        <title>Scaffold-level genome assemblies of two parasitoid biocontrol wasps reveal the parthenogenesis mechanism and an associated novel virus.</title>
        <authorList>
            <person name="Inwood S."/>
            <person name="Skelly J."/>
            <person name="Guhlin J."/>
            <person name="Harrop T."/>
            <person name="Goldson S."/>
            <person name="Dearden P."/>
        </authorList>
    </citation>
    <scope>NUCLEOTIDE SEQUENCE</scope>
    <source>
        <strain evidence="18">Lincoln</strain>
        <tissue evidence="18">Whole body</tissue>
    </source>
</reference>
<evidence type="ECO:0000256" key="10">
    <source>
        <dbReference type="ARBA" id="ARBA00023002"/>
    </source>
</evidence>
<dbReference type="GO" id="GO:0016705">
    <property type="term" value="F:oxidoreductase activity, acting on paired donors, with incorporation or reduction of molecular oxygen"/>
    <property type="evidence" value="ECO:0007669"/>
    <property type="project" value="InterPro"/>
</dbReference>
<feature type="binding site" description="axial binding residue" evidence="14">
    <location>
        <position position="463"/>
    </location>
    <ligand>
        <name>heme</name>
        <dbReference type="ChEBI" id="CHEBI:30413"/>
    </ligand>
    <ligandPart>
        <name>Fe</name>
        <dbReference type="ChEBI" id="CHEBI:18248"/>
    </ligandPart>
</feature>
<evidence type="ECO:0000256" key="5">
    <source>
        <dbReference type="ARBA" id="ARBA00010617"/>
    </source>
</evidence>
<reference evidence="18" key="2">
    <citation type="submission" date="2023-03" db="EMBL/GenBank/DDBJ databases">
        <authorList>
            <person name="Inwood S.N."/>
            <person name="Skelly J.G."/>
            <person name="Guhlin J."/>
            <person name="Harrop T.W.R."/>
            <person name="Goldson S.G."/>
            <person name="Dearden P.K."/>
        </authorList>
    </citation>
    <scope>NUCLEOTIDE SEQUENCE</scope>
    <source>
        <strain evidence="18">Lincoln</strain>
        <tissue evidence="18">Whole body</tissue>
    </source>
</reference>
<keyword evidence="13 17" id="KW-0472">Membrane</keyword>
<dbReference type="GO" id="GO:0020037">
    <property type="term" value="F:heme binding"/>
    <property type="evidence" value="ECO:0007669"/>
    <property type="project" value="InterPro"/>
</dbReference>
<evidence type="ECO:0000256" key="1">
    <source>
        <dbReference type="ARBA" id="ARBA00001971"/>
    </source>
</evidence>
<evidence type="ECO:0000256" key="14">
    <source>
        <dbReference type="PIRSR" id="PIRSR602401-1"/>
    </source>
</evidence>
<comment type="function">
    <text evidence="2">May be involved in the metabolism of insect hormones and in the breakdown of synthetic insecticides.</text>
</comment>
<dbReference type="GO" id="GO:0005506">
    <property type="term" value="F:iron ion binding"/>
    <property type="evidence" value="ECO:0007669"/>
    <property type="project" value="InterPro"/>
</dbReference>
<evidence type="ECO:0000313" key="18">
    <source>
        <dbReference type="EMBL" id="KAK0182434.1"/>
    </source>
</evidence>
<comment type="caution">
    <text evidence="18">The sequence shown here is derived from an EMBL/GenBank/DDBJ whole genome shotgun (WGS) entry which is preliminary data.</text>
</comment>
<dbReference type="Gene3D" id="1.10.630.10">
    <property type="entry name" value="Cytochrome P450"/>
    <property type="match status" value="1"/>
</dbReference>
<dbReference type="CDD" id="cd20628">
    <property type="entry name" value="CYP4"/>
    <property type="match status" value="1"/>
</dbReference>
<evidence type="ECO:0000256" key="16">
    <source>
        <dbReference type="SAM" id="MobiDB-lite"/>
    </source>
</evidence>
<evidence type="ECO:0000256" key="8">
    <source>
        <dbReference type="ARBA" id="ARBA00022824"/>
    </source>
</evidence>
<keyword evidence="11 14" id="KW-0408">Iron</keyword>
<dbReference type="PANTHER" id="PTHR24291:SF189">
    <property type="entry name" value="CYTOCHROME P450 4C3-RELATED"/>
    <property type="match status" value="1"/>
</dbReference>
<keyword evidence="7 14" id="KW-0479">Metal-binding</keyword>
<evidence type="ECO:0000256" key="12">
    <source>
        <dbReference type="ARBA" id="ARBA00023033"/>
    </source>
</evidence>
<evidence type="ECO:0000256" key="6">
    <source>
        <dbReference type="ARBA" id="ARBA00022617"/>
    </source>
</evidence>
<keyword evidence="17" id="KW-1133">Transmembrane helix</keyword>
<evidence type="ECO:0000256" key="4">
    <source>
        <dbReference type="ARBA" id="ARBA00004406"/>
    </source>
</evidence>
<evidence type="ECO:0000256" key="9">
    <source>
        <dbReference type="ARBA" id="ARBA00022848"/>
    </source>
</evidence>
<dbReference type="EMBL" id="JAQQBR010000001">
    <property type="protein sequence ID" value="KAK0182434.1"/>
    <property type="molecule type" value="Genomic_DNA"/>
</dbReference>
<protein>
    <recommendedName>
        <fullName evidence="20">Cytochrome P450</fullName>
    </recommendedName>
</protein>
<keyword evidence="8" id="KW-0256">Endoplasmic reticulum</keyword>
<evidence type="ECO:0000256" key="11">
    <source>
        <dbReference type="ARBA" id="ARBA00023004"/>
    </source>
</evidence>
<evidence type="ECO:0000313" key="19">
    <source>
        <dbReference type="Proteomes" id="UP001168972"/>
    </source>
</evidence>
<evidence type="ECO:0000256" key="7">
    <source>
        <dbReference type="ARBA" id="ARBA00022723"/>
    </source>
</evidence>
<dbReference type="InterPro" id="IPR001128">
    <property type="entry name" value="Cyt_P450"/>
</dbReference>
<dbReference type="PRINTS" id="PR00385">
    <property type="entry name" value="P450"/>
</dbReference>
<sequence>MDISLLITYFLVFIIFLLILLHYGLHGTKLGRSVDKIPGPKWYPIIGNALDLFVPIENLWHFYRRAGRDFYPIYKLWIANWPIVVIRHPDDIEILLRDNKNISKSVIYDLIHPWLNQGLLTSTGDKWRARRKIITPAFHVNNLHEYSDNIIKKTELLIKNLKEEAKSGDVDKELLPIVSRIALNIICETIMDTKCNENDSEQDTYMNAIRNIGDIFYYKSVRPWLKNNWILSKTSKGRDQLKTLKILHAFTTKIIKERQRFHDESNGEYLNDFSMSPSENSGQPSVDKKTKKKSNIIDLLIHASKFDRGIDDRGIREEVDTFVFAGHDTTAMSIFFTILLLAENKDIQTRARDEVDRILGENNGIMTINEVQRFTYLERCIKESLRLYPSVPLISREVTEELKLKHCTLSKGTILNIAIYDVHRDPNFWPRPNIFDPDRFLRENIDGRHPFCYIPFSGGLRNCIGQKFAMLELKTIIGGLLHNFYLEPLETTANIRILPDIVLRPAHPVHVKFIPIPK</sequence>
<evidence type="ECO:0008006" key="20">
    <source>
        <dbReference type="Google" id="ProtNLM"/>
    </source>
</evidence>
<dbReference type="PRINTS" id="PR00463">
    <property type="entry name" value="EP450I"/>
</dbReference>
<dbReference type="GO" id="GO:0004497">
    <property type="term" value="F:monooxygenase activity"/>
    <property type="evidence" value="ECO:0007669"/>
    <property type="project" value="UniProtKB-KW"/>
</dbReference>
<dbReference type="PROSITE" id="PS00086">
    <property type="entry name" value="CYTOCHROME_P450"/>
    <property type="match status" value="1"/>
</dbReference>
<dbReference type="InterPro" id="IPR017972">
    <property type="entry name" value="Cyt_P450_CS"/>
</dbReference>
<gene>
    <name evidence="18" type="ORF">PV327_000576</name>
</gene>
<proteinExistence type="inferred from homology"/>
<dbReference type="SUPFAM" id="SSF48264">
    <property type="entry name" value="Cytochrome P450"/>
    <property type="match status" value="1"/>
</dbReference>
<comment type="similarity">
    <text evidence="5 15">Belongs to the cytochrome P450 family.</text>
</comment>
<keyword evidence="12 15" id="KW-0503">Monooxygenase</keyword>
<keyword evidence="10 15" id="KW-0560">Oxidoreductase</keyword>
<evidence type="ECO:0000256" key="3">
    <source>
        <dbReference type="ARBA" id="ARBA00004174"/>
    </source>
</evidence>
<dbReference type="PANTHER" id="PTHR24291">
    <property type="entry name" value="CYTOCHROME P450 FAMILY 4"/>
    <property type="match status" value="1"/>
</dbReference>
<dbReference type="Proteomes" id="UP001168972">
    <property type="component" value="Unassembled WGS sequence"/>
</dbReference>
<feature type="compositionally biased region" description="Polar residues" evidence="16">
    <location>
        <begin position="273"/>
        <end position="284"/>
    </location>
</feature>
<keyword evidence="9" id="KW-0492">Microsome</keyword>